<dbReference type="Pfam" id="PF00038">
    <property type="entry name" value="Filament"/>
    <property type="match status" value="1"/>
</dbReference>
<keyword evidence="16" id="KW-1185">Reference proteome</keyword>
<keyword evidence="4" id="KW-0963">Cytoplasm</keyword>
<reference evidence="15 16" key="1">
    <citation type="journal article" date="2013" name="Nat. Commun.">
        <title>Genome analysis reveals insights into physiology and longevity of the Brandt's bat Myotis brandtii.</title>
        <authorList>
            <person name="Seim I."/>
            <person name="Fang X."/>
            <person name="Xiong Z."/>
            <person name="Lobanov A.V."/>
            <person name="Huang Z."/>
            <person name="Ma S."/>
            <person name="Feng Y."/>
            <person name="Turanov A.A."/>
            <person name="Zhu Y."/>
            <person name="Lenz T.L."/>
            <person name="Gerashchenko M.V."/>
            <person name="Fan D."/>
            <person name="Hee Yim S."/>
            <person name="Yao X."/>
            <person name="Jordan D."/>
            <person name="Xiong Y."/>
            <person name="Ma Y."/>
            <person name="Lyapunov A.N."/>
            <person name="Chen G."/>
            <person name="Kulakova O.I."/>
            <person name="Sun Y."/>
            <person name="Lee S.G."/>
            <person name="Bronson R.T."/>
            <person name="Moskalev A.A."/>
            <person name="Sunyaev S.R."/>
            <person name="Zhang G."/>
            <person name="Krogh A."/>
            <person name="Wang J."/>
            <person name="Gladyshev V.N."/>
        </authorList>
    </citation>
    <scope>NUCLEOTIDE SEQUENCE [LARGE SCALE GENOMIC DNA]</scope>
</reference>
<protein>
    <recommendedName>
        <fullName evidence="10">Keratin, type II cytoskeletal 8</fullName>
    </recommendedName>
    <alternativeName>
        <fullName evidence="12">Cytokeratin-8</fullName>
    </alternativeName>
    <alternativeName>
        <fullName evidence="11">Keratin-8</fullName>
    </alternativeName>
    <alternativeName>
        <fullName evidence="13">Type-II keratin Kb8</fullName>
    </alternativeName>
</protein>
<evidence type="ECO:0000256" key="4">
    <source>
        <dbReference type="ARBA" id="ARBA00022490"/>
    </source>
</evidence>
<dbReference type="PANTHER" id="PTHR45616">
    <property type="entry name" value="GATA-TYPE DOMAIN-CONTAINING PROTEIN"/>
    <property type="match status" value="1"/>
</dbReference>
<evidence type="ECO:0000313" key="16">
    <source>
        <dbReference type="Proteomes" id="UP000052978"/>
    </source>
</evidence>
<evidence type="ECO:0000256" key="10">
    <source>
        <dbReference type="ARBA" id="ARBA00039429"/>
    </source>
</evidence>
<evidence type="ECO:0000256" key="11">
    <source>
        <dbReference type="ARBA" id="ARBA00042886"/>
    </source>
</evidence>
<dbReference type="GO" id="GO:0016363">
    <property type="term" value="C:nuclear matrix"/>
    <property type="evidence" value="ECO:0007669"/>
    <property type="project" value="UniProtKB-SubCell"/>
</dbReference>
<dbReference type="Proteomes" id="UP000052978">
    <property type="component" value="Unassembled WGS sequence"/>
</dbReference>
<name>S7NG57_MYOBR</name>
<dbReference type="GO" id="GO:0005654">
    <property type="term" value="C:nucleoplasm"/>
    <property type="evidence" value="ECO:0007669"/>
    <property type="project" value="UniProtKB-SubCell"/>
</dbReference>
<dbReference type="AlphaFoldDB" id="S7NG57"/>
<keyword evidence="8" id="KW-0539">Nucleus</keyword>
<dbReference type="InterPro" id="IPR039008">
    <property type="entry name" value="IF_rod_dom"/>
</dbReference>
<dbReference type="PRINTS" id="PR01276">
    <property type="entry name" value="TYPE2KERATIN"/>
</dbReference>
<evidence type="ECO:0000256" key="12">
    <source>
        <dbReference type="ARBA" id="ARBA00042964"/>
    </source>
</evidence>
<evidence type="ECO:0000256" key="6">
    <source>
        <dbReference type="ARBA" id="ARBA00022754"/>
    </source>
</evidence>
<dbReference type="PANTHER" id="PTHR45616:SF26">
    <property type="entry name" value="KERATIN, TYPE II CYTOSKELETAL 8"/>
    <property type="match status" value="1"/>
</dbReference>
<proteinExistence type="predicted"/>
<evidence type="ECO:0000256" key="8">
    <source>
        <dbReference type="ARBA" id="ARBA00023242"/>
    </source>
</evidence>
<dbReference type="GO" id="GO:0005737">
    <property type="term" value="C:cytoplasm"/>
    <property type="evidence" value="ECO:0007669"/>
    <property type="project" value="UniProtKB-SubCell"/>
</dbReference>
<keyword evidence="6" id="KW-0403">Intermediate filament</keyword>
<feature type="domain" description="IF rod" evidence="14">
    <location>
        <begin position="67"/>
        <end position="183"/>
    </location>
</feature>
<dbReference type="EMBL" id="KE164153">
    <property type="protein sequence ID" value="EPQ15445.1"/>
    <property type="molecule type" value="Genomic_DNA"/>
</dbReference>
<comment type="function">
    <text evidence="9">Together with KRT19, helps to link the contractile apparatus to dystrophin at the costameres of striated muscle.</text>
</comment>
<evidence type="ECO:0000259" key="14">
    <source>
        <dbReference type="PROSITE" id="PS51842"/>
    </source>
</evidence>
<keyword evidence="7" id="KW-0175">Coiled coil</keyword>
<dbReference type="SUPFAM" id="SSF64593">
    <property type="entry name" value="Intermediate filament protein, coiled coil region"/>
    <property type="match status" value="1"/>
</dbReference>
<gene>
    <name evidence="15" type="ORF">D623_10021012</name>
</gene>
<sequence>MLEWARHQQRLFPGGQRLPAGLDANMSLAGGYGGAGNVGNLTAVQVNLLRPLKLEVDPNIQAVHHRDKEQIKTLSDKFASFMDKVRSREQQNKILETQWSLLQQTTRSTMDNVFESYINKFQRPLDTLAQVKLRLEAEFGSMQGLVEDLKSKSEDEISKRTEMAMNLFSSRRMWMALASLLSD</sequence>
<evidence type="ECO:0000256" key="7">
    <source>
        <dbReference type="ARBA" id="ARBA00023054"/>
    </source>
</evidence>
<evidence type="ECO:0000256" key="1">
    <source>
        <dbReference type="ARBA" id="ARBA00004109"/>
    </source>
</evidence>
<evidence type="ECO:0000256" key="13">
    <source>
        <dbReference type="ARBA" id="ARBA00043133"/>
    </source>
</evidence>
<dbReference type="InterPro" id="IPR003054">
    <property type="entry name" value="Keratin_II"/>
</dbReference>
<dbReference type="GO" id="GO:0045095">
    <property type="term" value="C:keratin filament"/>
    <property type="evidence" value="ECO:0007669"/>
    <property type="project" value="InterPro"/>
</dbReference>
<evidence type="ECO:0000256" key="9">
    <source>
        <dbReference type="ARBA" id="ARBA00037766"/>
    </source>
</evidence>
<comment type="subcellular location">
    <subcellularLocation>
        <location evidence="2">Cytoplasm</location>
    </subcellularLocation>
    <subcellularLocation>
        <location evidence="1">Nucleus matrix</location>
    </subcellularLocation>
    <subcellularLocation>
        <location evidence="3">Nucleus</location>
        <location evidence="3">Nucleoplasm</location>
    </subcellularLocation>
</comment>
<dbReference type="Gene3D" id="1.20.5.1160">
    <property type="entry name" value="Vasodilator-stimulated phosphoprotein"/>
    <property type="match status" value="1"/>
</dbReference>
<keyword evidence="5" id="KW-0416">Keratin</keyword>
<evidence type="ECO:0000256" key="2">
    <source>
        <dbReference type="ARBA" id="ARBA00004496"/>
    </source>
</evidence>
<evidence type="ECO:0000256" key="5">
    <source>
        <dbReference type="ARBA" id="ARBA00022744"/>
    </source>
</evidence>
<evidence type="ECO:0000256" key="3">
    <source>
        <dbReference type="ARBA" id="ARBA00004642"/>
    </source>
</evidence>
<organism evidence="15 16">
    <name type="scientific">Myotis brandtii</name>
    <name type="common">Brandt's bat</name>
    <dbReference type="NCBI Taxonomy" id="109478"/>
    <lineage>
        <taxon>Eukaryota</taxon>
        <taxon>Metazoa</taxon>
        <taxon>Chordata</taxon>
        <taxon>Craniata</taxon>
        <taxon>Vertebrata</taxon>
        <taxon>Euteleostomi</taxon>
        <taxon>Mammalia</taxon>
        <taxon>Eutheria</taxon>
        <taxon>Laurasiatheria</taxon>
        <taxon>Chiroptera</taxon>
        <taxon>Yangochiroptera</taxon>
        <taxon>Vespertilionidae</taxon>
        <taxon>Myotis</taxon>
    </lineage>
</organism>
<dbReference type="PROSITE" id="PS51842">
    <property type="entry name" value="IF_ROD_2"/>
    <property type="match status" value="1"/>
</dbReference>
<evidence type="ECO:0000313" key="15">
    <source>
        <dbReference type="EMBL" id="EPQ15445.1"/>
    </source>
</evidence>
<accession>S7NG57</accession>